<accession>A0A0C9V4K4</accession>
<feature type="region of interest" description="Disordered" evidence="1">
    <location>
        <begin position="156"/>
        <end position="221"/>
    </location>
</feature>
<dbReference type="Proteomes" id="UP000054279">
    <property type="component" value="Unassembled WGS sequence"/>
</dbReference>
<reference evidence="2 3" key="1">
    <citation type="submission" date="2014-06" db="EMBL/GenBank/DDBJ databases">
        <title>Evolutionary Origins and Diversification of the Mycorrhizal Mutualists.</title>
        <authorList>
            <consortium name="DOE Joint Genome Institute"/>
            <consortium name="Mycorrhizal Genomics Consortium"/>
            <person name="Kohler A."/>
            <person name="Kuo A."/>
            <person name="Nagy L.G."/>
            <person name="Floudas D."/>
            <person name="Copeland A."/>
            <person name="Barry K.W."/>
            <person name="Cichocki N."/>
            <person name="Veneault-Fourrey C."/>
            <person name="LaButti K."/>
            <person name="Lindquist E.A."/>
            <person name="Lipzen A."/>
            <person name="Lundell T."/>
            <person name="Morin E."/>
            <person name="Murat C."/>
            <person name="Riley R."/>
            <person name="Ohm R."/>
            <person name="Sun H."/>
            <person name="Tunlid A."/>
            <person name="Henrissat B."/>
            <person name="Grigoriev I.V."/>
            <person name="Hibbett D.S."/>
            <person name="Martin F."/>
        </authorList>
    </citation>
    <scope>NUCLEOTIDE SEQUENCE [LARGE SCALE GENOMIC DNA]</scope>
    <source>
        <strain evidence="2 3">SS14</strain>
    </source>
</reference>
<evidence type="ECO:0000256" key="1">
    <source>
        <dbReference type="SAM" id="MobiDB-lite"/>
    </source>
</evidence>
<protein>
    <submittedName>
        <fullName evidence="2">Uncharacterized protein</fullName>
    </submittedName>
</protein>
<evidence type="ECO:0000313" key="3">
    <source>
        <dbReference type="Proteomes" id="UP000054279"/>
    </source>
</evidence>
<proteinExistence type="predicted"/>
<keyword evidence="3" id="KW-1185">Reference proteome</keyword>
<organism evidence="2 3">
    <name type="scientific">Sphaerobolus stellatus (strain SS14)</name>
    <dbReference type="NCBI Taxonomy" id="990650"/>
    <lineage>
        <taxon>Eukaryota</taxon>
        <taxon>Fungi</taxon>
        <taxon>Dikarya</taxon>
        <taxon>Basidiomycota</taxon>
        <taxon>Agaricomycotina</taxon>
        <taxon>Agaricomycetes</taxon>
        <taxon>Phallomycetidae</taxon>
        <taxon>Geastrales</taxon>
        <taxon>Sphaerobolaceae</taxon>
        <taxon>Sphaerobolus</taxon>
    </lineage>
</organism>
<gene>
    <name evidence="2" type="ORF">M422DRAFT_255118</name>
</gene>
<evidence type="ECO:0000313" key="2">
    <source>
        <dbReference type="EMBL" id="KIJ41804.1"/>
    </source>
</evidence>
<dbReference type="EMBL" id="KN837134">
    <property type="protein sequence ID" value="KIJ41804.1"/>
    <property type="molecule type" value="Genomic_DNA"/>
</dbReference>
<feature type="compositionally biased region" description="Polar residues" evidence="1">
    <location>
        <begin position="188"/>
        <end position="213"/>
    </location>
</feature>
<feature type="compositionally biased region" description="Basic and acidic residues" evidence="1">
    <location>
        <begin position="511"/>
        <end position="523"/>
    </location>
</feature>
<sequence length="668" mass="72465">MNEMSANQPIPVAPDTARRVIGADIYRKSIDQLLAIVDEPYNIRLWPITKGQGKWPGKKRPSFNQIGTVLLDEKVGMKTTLPVPSDELQREAAQILVEMGVDGLKLKPIIVNKSKAAATRTLAHQKEELVRKAQVEGTMKPSALADELRARGIDPALSGTFESTTPATGTSAPTGTSTTAALEHVESNMVSSPQLEPPSNTKNINSAQDSTAGGQEGGPAVVLDSGVSIQASDTLMHAEDFPLVAMEIFHKEKQPEDQGEANNVVNGVNRATMVGMEGAAVVKDTNMFSSDTISLEIEQLQVEPRVVNLGMAIGGTEFIQGDPMHNSAWNAPEFIPLQDIAHKSALGINKDEEMSLGYVLRVILTDLRSQISGSEVIELLVRPSKVTEGLLGLDWRLDVAELIGSLQSSGSVIHVHRRPFKVQVPSEDEDDCWTVLLNVKGSQEIAEVIPAISNILISPDAKGINRLKMRLVPCVTAGDTPASSQKRSRDVPEEVGTTEKRMRGSPGIGKAVEHPKEVHDKSSKPLLASKELLAKRKVSSDEETLASIRADIMNREGWKEFINGKGKKLTNPEIVKQVAFADKVVEDYKGVVKDAKGNKITREHVKTVLGYGHSRIAEMCQLHALITHFGPNSPHPNPEVCERLQYIPPQGVAPEGSVDLLAYLRSIV</sequence>
<name>A0A0C9V4K4_SPHS4</name>
<feature type="region of interest" description="Disordered" evidence="1">
    <location>
        <begin position="478"/>
        <end position="524"/>
    </location>
</feature>
<dbReference type="AlphaFoldDB" id="A0A0C9V4K4"/>
<feature type="compositionally biased region" description="Low complexity" evidence="1">
    <location>
        <begin position="163"/>
        <end position="181"/>
    </location>
</feature>
<feature type="compositionally biased region" description="Basic and acidic residues" evidence="1">
    <location>
        <begin position="487"/>
        <end position="502"/>
    </location>
</feature>
<dbReference type="HOGENOM" id="CLU_442903_0_0_1"/>